<keyword evidence="4" id="KW-0233">DNA recombination</keyword>
<gene>
    <name evidence="6" type="ORF">DAH66_02635</name>
</gene>
<dbReference type="Gene3D" id="1.10.150.130">
    <property type="match status" value="1"/>
</dbReference>
<evidence type="ECO:0000256" key="1">
    <source>
        <dbReference type="ARBA" id="ARBA00008857"/>
    </source>
</evidence>
<dbReference type="SUPFAM" id="SSF56349">
    <property type="entry name" value="DNA breaking-rejoining enzymes"/>
    <property type="match status" value="1"/>
</dbReference>
<reference evidence="6 7" key="1">
    <citation type="submission" date="2018-07" db="EMBL/GenBank/DDBJ databases">
        <title>Genomic and Epidemiologic Investigation of an Indolent Hospital Outbreak.</title>
        <authorList>
            <person name="Johnson R.C."/>
            <person name="Deming C."/>
            <person name="Conlan S."/>
            <person name="Zellmer C.J."/>
            <person name="Michelin A.V."/>
            <person name="Lee-Lin S."/>
            <person name="Thomas P.J."/>
            <person name="Park M."/>
            <person name="Weingarten R.A."/>
            <person name="Less J."/>
            <person name="Dekker J.P."/>
            <person name="Frank K.M."/>
            <person name="Musser K.A."/>
            <person name="Mcquiston J.R."/>
            <person name="Henderson D.K."/>
            <person name="Lau A.F."/>
            <person name="Palmore T.N."/>
            <person name="Segre J.A."/>
        </authorList>
    </citation>
    <scope>NUCLEOTIDE SEQUENCE [LARGE SCALE GENOMIC DNA]</scope>
    <source>
        <strain evidence="6 7">SK-CDC1_0717</strain>
    </source>
</reference>
<proteinExistence type="inferred from homology"/>
<dbReference type="CDD" id="cd01184">
    <property type="entry name" value="INT_C_like_1"/>
    <property type="match status" value="1"/>
</dbReference>
<dbReference type="InterPro" id="IPR046668">
    <property type="entry name" value="DUF6538"/>
</dbReference>
<name>A0A430G7S4_9SPHN</name>
<dbReference type="Gene3D" id="1.10.443.10">
    <property type="entry name" value="Intergrase catalytic core"/>
    <property type="match status" value="1"/>
</dbReference>
<feature type="domain" description="Tyr recombinase" evidence="5">
    <location>
        <begin position="380"/>
        <end position="592"/>
    </location>
</feature>
<evidence type="ECO:0000256" key="4">
    <source>
        <dbReference type="ARBA" id="ARBA00023172"/>
    </source>
</evidence>
<dbReference type="PANTHER" id="PTHR30349">
    <property type="entry name" value="PHAGE INTEGRASE-RELATED"/>
    <property type="match status" value="1"/>
</dbReference>
<dbReference type="PANTHER" id="PTHR30349:SF64">
    <property type="entry name" value="PROPHAGE INTEGRASE INTD-RELATED"/>
    <property type="match status" value="1"/>
</dbReference>
<keyword evidence="2" id="KW-0229">DNA integration</keyword>
<dbReference type="GO" id="GO:0015074">
    <property type="term" value="P:DNA integration"/>
    <property type="evidence" value="ECO:0007669"/>
    <property type="project" value="UniProtKB-KW"/>
</dbReference>
<dbReference type="InterPro" id="IPR011010">
    <property type="entry name" value="DNA_brk_join_enz"/>
</dbReference>
<evidence type="ECO:0000313" key="7">
    <source>
        <dbReference type="Proteomes" id="UP000287746"/>
    </source>
</evidence>
<dbReference type="RefSeq" id="WP_126003499.1">
    <property type="nucleotide sequence ID" value="NZ_QQYZ01000002.1"/>
</dbReference>
<organism evidence="6 7">
    <name type="scientific">Sphingomonas koreensis</name>
    <dbReference type="NCBI Taxonomy" id="93064"/>
    <lineage>
        <taxon>Bacteria</taxon>
        <taxon>Pseudomonadati</taxon>
        <taxon>Pseudomonadota</taxon>
        <taxon>Alphaproteobacteria</taxon>
        <taxon>Sphingomonadales</taxon>
        <taxon>Sphingomonadaceae</taxon>
        <taxon>Sphingomonas</taxon>
    </lineage>
</organism>
<dbReference type="Pfam" id="PF20172">
    <property type="entry name" value="DUF6538"/>
    <property type="match status" value="1"/>
</dbReference>
<sequence>MTKIKGLWQDPRSGIFYLRRKVPEALRPMFNCGELYKVTLGTSDRREAEKKLAIANGEFEKKLSTLRETLKNQGGGALSPEEAQALVERHLTRRSGSGFASGGMDVAFVLRELDDAVADLAGERLPTAQSMPPAEWIAYRKRVAGSETDDELSDETIARLEAEMAIRHRPPGELWFDYQRRTPRRRWRALLTEQVAALKRQIGLAEGNIPGIDEPLTDAIAAALASPQVREQLPQVQSLRRRPNATRARPDMKLRELAKEWKAARKPGKKAVAAADKAVEDFTSFIGDIGIGEITADDCFEFRDAVAKMPASMSRAHRGLAFVDQYALYARREDLERVKPASVKKYLGAIQAVLGFAFQERFIPANVSAGIKVEGYSKSSDRRPFTHDELSKLFALPLFTQSWSIAHSKAAVSDLTLRWLFLLALFTGGRIEELGQILLADIKQEGQVWYVDIDDYIDPANLEATKRVKTEASIRLLPLHPRLVSLGLIERVEALRAAGETKLFPDLTPDSLDVQTKEASRRAGRIIDKVSVDPRLVFHSFRHTFKDLCRDADIPIDVHDQLSGHAPANTGGRYGFGRAVAKLAQHLAKLKLEMIDWAAIETAAAARAS</sequence>
<dbReference type="InterPro" id="IPR010998">
    <property type="entry name" value="Integrase_recombinase_N"/>
</dbReference>
<dbReference type="EMBL" id="QQYZ01000002">
    <property type="protein sequence ID" value="RSY89570.1"/>
    <property type="molecule type" value="Genomic_DNA"/>
</dbReference>
<dbReference type="GO" id="GO:0003677">
    <property type="term" value="F:DNA binding"/>
    <property type="evidence" value="ECO:0007669"/>
    <property type="project" value="UniProtKB-KW"/>
</dbReference>
<dbReference type="InterPro" id="IPR050090">
    <property type="entry name" value="Tyrosine_recombinase_XerCD"/>
</dbReference>
<evidence type="ECO:0000313" key="6">
    <source>
        <dbReference type="EMBL" id="RSY89570.1"/>
    </source>
</evidence>
<evidence type="ECO:0000259" key="5">
    <source>
        <dbReference type="PROSITE" id="PS51898"/>
    </source>
</evidence>
<keyword evidence="3" id="KW-0238">DNA-binding</keyword>
<accession>A0A430G7S4</accession>
<protein>
    <submittedName>
        <fullName evidence="6">Integrase</fullName>
    </submittedName>
</protein>
<dbReference type="InterPro" id="IPR013762">
    <property type="entry name" value="Integrase-like_cat_sf"/>
</dbReference>
<dbReference type="Pfam" id="PF00589">
    <property type="entry name" value="Phage_integrase"/>
    <property type="match status" value="1"/>
</dbReference>
<comment type="similarity">
    <text evidence="1">Belongs to the 'phage' integrase family.</text>
</comment>
<evidence type="ECO:0000256" key="3">
    <source>
        <dbReference type="ARBA" id="ARBA00023125"/>
    </source>
</evidence>
<dbReference type="AlphaFoldDB" id="A0A430G7S4"/>
<dbReference type="Proteomes" id="UP000287746">
    <property type="component" value="Unassembled WGS sequence"/>
</dbReference>
<dbReference type="GO" id="GO:0006310">
    <property type="term" value="P:DNA recombination"/>
    <property type="evidence" value="ECO:0007669"/>
    <property type="project" value="UniProtKB-KW"/>
</dbReference>
<comment type="caution">
    <text evidence="6">The sequence shown here is derived from an EMBL/GenBank/DDBJ whole genome shotgun (WGS) entry which is preliminary data.</text>
</comment>
<dbReference type="InterPro" id="IPR002104">
    <property type="entry name" value="Integrase_catalytic"/>
</dbReference>
<evidence type="ECO:0000256" key="2">
    <source>
        <dbReference type="ARBA" id="ARBA00022908"/>
    </source>
</evidence>
<dbReference type="PROSITE" id="PS51898">
    <property type="entry name" value="TYR_RECOMBINASE"/>
    <property type="match status" value="1"/>
</dbReference>